<reference evidence="2" key="1">
    <citation type="journal article" date="2022" name="Mol. Ecol. Resour.">
        <title>The genomes of chicory, endive, great burdock and yacon provide insights into Asteraceae palaeo-polyploidization history and plant inulin production.</title>
        <authorList>
            <person name="Fan W."/>
            <person name="Wang S."/>
            <person name="Wang H."/>
            <person name="Wang A."/>
            <person name="Jiang F."/>
            <person name="Liu H."/>
            <person name="Zhao H."/>
            <person name="Xu D."/>
            <person name="Zhang Y."/>
        </authorList>
    </citation>
    <scope>NUCLEOTIDE SEQUENCE [LARGE SCALE GENOMIC DNA]</scope>
    <source>
        <strain evidence="2">cv. Yunnan</strain>
    </source>
</reference>
<evidence type="ECO:0000313" key="1">
    <source>
        <dbReference type="EMBL" id="KAI3824664.1"/>
    </source>
</evidence>
<sequence>MEPATFTVANKHPSGVNQLADEYSTLLRNGSWSLVPRVLNSNIVDCKWVYKLKRDKIGAIKRYKARLVAKGFHQQPGIDYQETFSPVVKSTTIRVILSLVVTQKWPLRQLDVQNAFLHCDLKETVYVQQPPVNKVYQFMHSPNHWSNVKRILRYLQGTVEYGLLIKHDSGMLLHAYTDSTSPSLTTFSNDNWAGCPDDRRSTGGYAIYLIQSCVSVINIV</sequence>
<dbReference type="EMBL" id="CM042019">
    <property type="protein sequence ID" value="KAI3824664.1"/>
    <property type="molecule type" value="Genomic_DNA"/>
</dbReference>
<keyword evidence="2" id="KW-1185">Reference proteome</keyword>
<accession>A0ACB9JXB4</accession>
<gene>
    <name evidence="1" type="ORF">L1987_06131</name>
</gene>
<proteinExistence type="predicted"/>
<protein>
    <submittedName>
        <fullName evidence="1">Uncharacterized protein</fullName>
    </submittedName>
</protein>
<organism evidence="1 2">
    <name type="scientific">Smallanthus sonchifolius</name>
    <dbReference type="NCBI Taxonomy" id="185202"/>
    <lineage>
        <taxon>Eukaryota</taxon>
        <taxon>Viridiplantae</taxon>
        <taxon>Streptophyta</taxon>
        <taxon>Embryophyta</taxon>
        <taxon>Tracheophyta</taxon>
        <taxon>Spermatophyta</taxon>
        <taxon>Magnoliopsida</taxon>
        <taxon>eudicotyledons</taxon>
        <taxon>Gunneridae</taxon>
        <taxon>Pentapetalae</taxon>
        <taxon>asterids</taxon>
        <taxon>campanulids</taxon>
        <taxon>Asterales</taxon>
        <taxon>Asteraceae</taxon>
        <taxon>Asteroideae</taxon>
        <taxon>Heliantheae alliance</taxon>
        <taxon>Millerieae</taxon>
        <taxon>Smallanthus</taxon>
    </lineage>
</organism>
<evidence type="ECO:0000313" key="2">
    <source>
        <dbReference type="Proteomes" id="UP001056120"/>
    </source>
</evidence>
<name>A0ACB9JXB4_9ASTR</name>
<dbReference type="Proteomes" id="UP001056120">
    <property type="component" value="Linkage Group LG02"/>
</dbReference>
<comment type="caution">
    <text evidence="1">The sequence shown here is derived from an EMBL/GenBank/DDBJ whole genome shotgun (WGS) entry which is preliminary data.</text>
</comment>
<reference evidence="1 2" key="2">
    <citation type="journal article" date="2022" name="Mol. Ecol. Resour.">
        <title>The genomes of chicory, endive, great burdock and yacon provide insights into Asteraceae paleo-polyploidization history and plant inulin production.</title>
        <authorList>
            <person name="Fan W."/>
            <person name="Wang S."/>
            <person name="Wang H."/>
            <person name="Wang A."/>
            <person name="Jiang F."/>
            <person name="Liu H."/>
            <person name="Zhao H."/>
            <person name="Xu D."/>
            <person name="Zhang Y."/>
        </authorList>
    </citation>
    <scope>NUCLEOTIDE SEQUENCE [LARGE SCALE GENOMIC DNA]</scope>
    <source>
        <strain evidence="2">cv. Yunnan</strain>
        <tissue evidence="1">Leaves</tissue>
    </source>
</reference>